<dbReference type="Proteomes" id="UP000677228">
    <property type="component" value="Unassembled WGS sequence"/>
</dbReference>
<dbReference type="OrthoDB" id="2417308at2759"/>
<evidence type="ECO:0000256" key="5">
    <source>
        <dbReference type="ARBA" id="ARBA00023136"/>
    </source>
</evidence>
<evidence type="ECO:0000256" key="3">
    <source>
        <dbReference type="ARBA" id="ARBA00022692"/>
    </source>
</evidence>
<dbReference type="Proteomes" id="UP000663829">
    <property type="component" value="Unassembled WGS sequence"/>
</dbReference>
<feature type="transmembrane region" description="Helical" evidence="6">
    <location>
        <begin position="166"/>
        <end position="187"/>
    </location>
</feature>
<feature type="transmembrane region" description="Helical" evidence="6">
    <location>
        <begin position="83"/>
        <end position="105"/>
    </location>
</feature>
<dbReference type="PIRSF" id="PIRSF006060">
    <property type="entry name" value="AA_transporter"/>
    <property type="match status" value="1"/>
</dbReference>
<organism evidence="7 11">
    <name type="scientific">Didymodactylos carnosus</name>
    <dbReference type="NCBI Taxonomy" id="1234261"/>
    <lineage>
        <taxon>Eukaryota</taxon>
        <taxon>Metazoa</taxon>
        <taxon>Spiralia</taxon>
        <taxon>Gnathifera</taxon>
        <taxon>Rotifera</taxon>
        <taxon>Eurotatoria</taxon>
        <taxon>Bdelloidea</taxon>
        <taxon>Philodinida</taxon>
        <taxon>Philodinidae</taxon>
        <taxon>Didymodactylos</taxon>
    </lineage>
</organism>
<feature type="transmembrane region" description="Helical" evidence="6">
    <location>
        <begin position="408"/>
        <end position="430"/>
    </location>
</feature>
<feature type="transmembrane region" description="Helical" evidence="6">
    <location>
        <begin position="469"/>
        <end position="490"/>
    </location>
</feature>
<feature type="transmembrane region" description="Helical" evidence="6">
    <location>
        <begin position="326"/>
        <end position="351"/>
    </location>
</feature>
<dbReference type="PANTHER" id="PTHR42770">
    <property type="entry name" value="AMINO ACID TRANSPORTER-RELATED"/>
    <property type="match status" value="1"/>
</dbReference>
<evidence type="ECO:0000256" key="1">
    <source>
        <dbReference type="ARBA" id="ARBA00004651"/>
    </source>
</evidence>
<proteinExistence type="predicted"/>
<dbReference type="GO" id="GO:0022857">
    <property type="term" value="F:transmembrane transporter activity"/>
    <property type="evidence" value="ECO:0007669"/>
    <property type="project" value="InterPro"/>
</dbReference>
<feature type="transmembrane region" description="Helical" evidence="6">
    <location>
        <begin position="194"/>
        <end position="214"/>
    </location>
</feature>
<feature type="transmembrane region" description="Helical" evidence="6">
    <location>
        <begin position="267"/>
        <end position="291"/>
    </location>
</feature>
<evidence type="ECO:0000313" key="7">
    <source>
        <dbReference type="EMBL" id="CAF1004694.1"/>
    </source>
</evidence>
<feature type="transmembrane region" description="Helical" evidence="6">
    <location>
        <begin position="126"/>
        <end position="154"/>
    </location>
</feature>
<comment type="caution">
    <text evidence="7">The sequence shown here is derived from an EMBL/GenBank/DDBJ whole genome shotgun (WGS) entry which is preliminary data.</text>
</comment>
<sequence>MSKTQTTSSTFSFPLLTSISQFIIRQKRQLTISTSYSLNHESKHLEKGSLSVFHGIVLATSAMAPALAVVLNAPAAGSKAGAALPLSFLLAFIACLFVGNTIIQFSRKLSSAGSFYTYNSYGFGSIGGFFTGWLLFIGYSIVTPALFTVFGSFIEDYIHKSFHTYIPWWIFSLIGLILVIILSILGIKTSLPLDLTLLIVQIIVFIILSTIIIIKAGNKNNLGVFSPLLSVNSFSGVGFGTVFGILSFIGFDAPATLGEEMCKPNRTIPMAIGGSLILVGLFYIFVCYSLSIGYELMDPIHLQIFMNDSNPFITLAREQGRWLEHIVSICAVIGIFSCFLAIHNTSVRILFSMGRDRILPHILSRVHQRWFSPYVAILILSVFTLIVGLPIGMWLGPGVSGCYGFTSTIGALAIIIVYMASNISLICYTLRTKQFHWLWNGILPILGFLVLLYPLWSIGRPGQSYPYNIVPYVLLIWLFFGVILFLYFFFRSPEKLKAIGSMFDDNQRPQTDQAQSVLSTIE</sequence>
<dbReference type="Proteomes" id="UP000681722">
    <property type="component" value="Unassembled WGS sequence"/>
</dbReference>
<dbReference type="InterPro" id="IPR050367">
    <property type="entry name" value="APC_superfamily"/>
</dbReference>
<evidence type="ECO:0000313" key="8">
    <source>
        <dbReference type="EMBL" id="CAF1279647.1"/>
    </source>
</evidence>
<dbReference type="Gene3D" id="1.20.1740.10">
    <property type="entry name" value="Amino acid/polyamine transporter I"/>
    <property type="match status" value="1"/>
</dbReference>
<dbReference type="AlphaFoldDB" id="A0A814H353"/>
<evidence type="ECO:0000256" key="2">
    <source>
        <dbReference type="ARBA" id="ARBA00022475"/>
    </source>
</evidence>
<dbReference type="GO" id="GO:0005886">
    <property type="term" value="C:plasma membrane"/>
    <property type="evidence" value="ECO:0007669"/>
    <property type="project" value="UniProtKB-SubCell"/>
</dbReference>
<name>A0A814H353_9BILA</name>
<keyword evidence="5 6" id="KW-0472">Membrane</keyword>
<evidence type="ECO:0000313" key="11">
    <source>
        <dbReference type="Proteomes" id="UP000663829"/>
    </source>
</evidence>
<dbReference type="Pfam" id="PF13520">
    <property type="entry name" value="AA_permease_2"/>
    <property type="match status" value="1"/>
</dbReference>
<dbReference type="EMBL" id="CAJOBC010003289">
    <property type="protein sequence ID" value="CAF3776132.1"/>
    <property type="molecule type" value="Genomic_DNA"/>
</dbReference>
<dbReference type="EMBL" id="CAJNOQ010003288">
    <property type="protein sequence ID" value="CAF1004694.1"/>
    <property type="molecule type" value="Genomic_DNA"/>
</dbReference>
<feature type="transmembrane region" description="Helical" evidence="6">
    <location>
        <begin position="371"/>
        <end position="396"/>
    </location>
</feature>
<comment type="subcellular location">
    <subcellularLocation>
        <location evidence="1">Cell membrane</location>
        <topology evidence="1">Multi-pass membrane protein</topology>
    </subcellularLocation>
</comment>
<feature type="transmembrane region" description="Helical" evidence="6">
    <location>
        <begin position="234"/>
        <end position="255"/>
    </location>
</feature>
<keyword evidence="4 6" id="KW-1133">Transmembrane helix</keyword>
<reference evidence="7" key="1">
    <citation type="submission" date="2021-02" db="EMBL/GenBank/DDBJ databases">
        <authorList>
            <person name="Nowell W R."/>
        </authorList>
    </citation>
    <scope>NUCLEOTIDE SEQUENCE</scope>
</reference>
<evidence type="ECO:0000313" key="9">
    <source>
        <dbReference type="EMBL" id="CAF3776132.1"/>
    </source>
</evidence>
<keyword evidence="11" id="KW-1185">Reference proteome</keyword>
<dbReference type="EMBL" id="CAJNOK010018291">
    <property type="protein sequence ID" value="CAF1279647.1"/>
    <property type="molecule type" value="Genomic_DNA"/>
</dbReference>
<dbReference type="PANTHER" id="PTHR42770:SF16">
    <property type="entry name" value="AMINO ACID PERMEASE"/>
    <property type="match status" value="1"/>
</dbReference>
<keyword evidence="2" id="KW-1003">Cell membrane</keyword>
<keyword evidence="3 6" id="KW-0812">Transmembrane</keyword>
<feature type="transmembrane region" description="Helical" evidence="6">
    <location>
        <begin position="52"/>
        <end position="71"/>
    </location>
</feature>
<evidence type="ECO:0000313" key="10">
    <source>
        <dbReference type="EMBL" id="CAF4084510.1"/>
    </source>
</evidence>
<protein>
    <submittedName>
        <fullName evidence="7">Uncharacterized protein</fullName>
    </submittedName>
</protein>
<gene>
    <name evidence="7" type="ORF">GPM918_LOCUS13947</name>
    <name evidence="8" type="ORF">OVA965_LOCUS27575</name>
    <name evidence="9" type="ORF">SRO942_LOCUS13951</name>
    <name evidence="10" type="ORF">TMI583_LOCUS28321</name>
</gene>
<feature type="transmembrane region" description="Helical" evidence="6">
    <location>
        <begin position="437"/>
        <end position="457"/>
    </location>
</feature>
<dbReference type="InterPro" id="IPR002293">
    <property type="entry name" value="AA/rel_permease1"/>
</dbReference>
<evidence type="ECO:0000256" key="4">
    <source>
        <dbReference type="ARBA" id="ARBA00022989"/>
    </source>
</evidence>
<dbReference type="EMBL" id="CAJOBA010039852">
    <property type="protein sequence ID" value="CAF4084510.1"/>
    <property type="molecule type" value="Genomic_DNA"/>
</dbReference>
<accession>A0A814H353</accession>
<dbReference type="Proteomes" id="UP000682733">
    <property type="component" value="Unassembled WGS sequence"/>
</dbReference>
<evidence type="ECO:0000256" key="6">
    <source>
        <dbReference type="SAM" id="Phobius"/>
    </source>
</evidence>